<protein>
    <submittedName>
        <fullName evidence="1">Uncharacterized protein</fullName>
    </submittedName>
</protein>
<gene>
    <name evidence="1" type="primary">RvY_19463-1</name>
    <name evidence="1" type="synonym">RvY_19463.1</name>
    <name evidence="1" type="ORF">RvY_19463</name>
</gene>
<keyword evidence="2" id="KW-1185">Reference proteome</keyword>
<reference evidence="1 2" key="1">
    <citation type="journal article" date="2016" name="Nat. Commun.">
        <title>Extremotolerant tardigrade genome and improved radiotolerance of human cultured cells by tardigrade-unique protein.</title>
        <authorList>
            <person name="Hashimoto T."/>
            <person name="Horikawa D.D."/>
            <person name="Saito Y."/>
            <person name="Kuwahara H."/>
            <person name="Kozuka-Hata H."/>
            <person name="Shin-I T."/>
            <person name="Minakuchi Y."/>
            <person name="Ohishi K."/>
            <person name="Motoyama A."/>
            <person name="Aizu T."/>
            <person name="Enomoto A."/>
            <person name="Kondo K."/>
            <person name="Tanaka S."/>
            <person name="Hara Y."/>
            <person name="Koshikawa S."/>
            <person name="Sagara H."/>
            <person name="Miura T."/>
            <person name="Yokobori S."/>
            <person name="Miyagawa K."/>
            <person name="Suzuki Y."/>
            <person name="Kubo T."/>
            <person name="Oyama M."/>
            <person name="Kohara Y."/>
            <person name="Fujiyama A."/>
            <person name="Arakawa K."/>
            <person name="Katayama T."/>
            <person name="Toyoda A."/>
            <person name="Kunieda T."/>
        </authorList>
    </citation>
    <scope>NUCLEOTIDE SEQUENCE [LARGE SCALE GENOMIC DNA]</scope>
    <source>
        <strain evidence="1 2">YOKOZUNA-1</strain>
    </source>
</reference>
<organism evidence="1 2">
    <name type="scientific">Ramazzottius varieornatus</name>
    <name type="common">Water bear</name>
    <name type="synonym">Tardigrade</name>
    <dbReference type="NCBI Taxonomy" id="947166"/>
    <lineage>
        <taxon>Eukaryota</taxon>
        <taxon>Metazoa</taxon>
        <taxon>Ecdysozoa</taxon>
        <taxon>Tardigrada</taxon>
        <taxon>Eutardigrada</taxon>
        <taxon>Parachela</taxon>
        <taxon>Hypsibioidea</taxon>
        <taxon>Ramazzottiidae</taxon>
        <taxon>Ramazzottius</taxon>
    </lineage>
</organism>
<evidence type="ECO:0000313" key="1">
    <source>
        <dbReference type="EMBL" id="GAV09979.1"/>
    </source>
</evidence>
<name>A0A1D1WC98_RAMVA</name>
<sequence>MMKVICPENLWTVLGGKYPYEKIPLYDIGEEDSDQENDDFEDGLIVIQESLVENMEDLELRKFYDLAAMHSHARPIVRLRS</sequence>
<proteinExistence type="predicted"/>
<dbReference type="Proteomes" id="UP000186922">
    <property type="component" value="Unassembled WGS sequence"/>
</dbReference>
<dbReference type="AlphaFoldDB" id="A0A1D1WC98"/>
<comment type="caution">
    <text evidence="1">The sequence shown here is derived from an EMBL/GenBank/DDBJ whole genome shotgun (WGS) entry which is preliminary data.</text>
</comment>
<evidence type="ECO:0000313" key="2">
    <source>
        <dbReference type="Proteomes" id="UP000186922"/>
    </source>
</evidence>
<accession>A0A1D1WC98</accession>
<dbReference type="EMBL" id="BDGG01000090">
    <property type="protein sequence ID" value="GAV09979.1"/>
    <property type="molecule type" value="Genomic_DNA"/>
</dbReference>